<keyword evidence="2" id="KW-1003">Cell membrane</keyword>
<keyword evidence="5 6" id="KW-0472">Membrane</keyword>
<evidence type="ECO:0000256" key="5">
    <source>
        <dbReference type="ARBA" id="ARBA00023136"/>
    </source>
</evidence>
<keyword evidence="4 6" id="KW-1133">Transmembrane helix</keyword>
<dbReference type="EMBL" id="QQNA01000234">
    <property type="protein sequence ID" value="RDG35309.1"/>
    <property type="molecule type" value="Genomic_DNA"/>
</dbReference>
<protein>
    <submittedName>
        <fullName evidence="8">ABC transporter permease</fullName>
    </submittedName>
</protein>
<organism evidence="8 9">
    <name type="scientific">Streptomyces corynorhini</name>
    <dbReference type="NCBI Taxonomy" id="2282652"/>
    <lineage>
        <taxon>Bacteria</taxon>
        <taxon>Bacillati</taxon>
        <taxon>Actinomycetota</taxon>
        <taxon>Actinomycetes</taxon>
        <taxon>Kitasatosporales</taxon>
        <taxon>Streptomycetaceae</taxon>
        <taxon>Streptomyces</taxon>
    </lineage>
</organism>
<evidence type="ECO:0000256" key="4">
    <source>
        <dbReference type="ARBA" id="ARBA00022989"/>
    </source>
</evidence>
<feature type="transmembrane region" description="Helical" evidence="6">
    <location>
        <begin position="186"/>
        <end position="210"/>
    </location>
</feature>
<dbReference type="InterPro" id="IPR038766">
    <property type="entry name" value="Membrane_comp_ABC_pdt"/>
</dbReference>
<reference evidence="8 9" key="1">
    <citation type="submission" date="2018-07" db="EMBL/GenBank/DDBJ databases">
        <title>Streptomyces species from bats.</title>
        <authorList>
            <person name="Dunlap C."/>
        </authorList>
    </citation>
    <scope>NUCLEOTIDE SEQUENCE [LARGE SCALE GENOMIC DNA]</scope>
    <source>
        <strain evidence="8 9">AC230</strain>
    </source>
</reference>
<proteinExistence type="predicted"/>
<dbReference type="Proteomes" id="UP000253741">
    <property type="component" value="Unassembled WGS sequence"/>
</dbReference>
<dbReference type="PANTHER" id="PTHR30287:SF1">
    <property type="entry name" value="INNER MEMBRANE PROTEIN"/>
    <property type="match status" value="1"/>
</dbReference>
<evidence type="ECO:0000256" key="3">
    <source>
        <dbReference type="ARBA" id="ARBA00022692"/>
    </source>
</evidence>
<evidence type="ECO:0000256" key="1">
    <source>
        <dbReference type="ARBA" id="ARBA00004651"/>
    </source>
</evidence>
<feature type="transmembrane region" description="Helical" evidence="6">
    <location>
        <begin position="727"/>
        <end position="753"/>
    </location>
</feature>
<feature type="domain" description="ABC3 transporter permease C-terminal" evidence="7">
    <location>
        <begin position="645"/>
        <end position="754"/>
    </location>
</feature>
<feature type="transmembrane region" description="Helical" evidence="6">
    <location>
        <begin position="641"/>
        <end position="660"/>
    </location>
</feature>
<evidence type="ECO:0000259" key="7">
    <source>
        <dbReference type="Pfam" id="PF02687"/>
    </source>
</evidence>
<dbReference type="OrthoDB" id="3654456at2"/>
<feature type="domain" description="ABC3 transporter permease C-terminal" evidence="7">
    <location>
        <begin position="194"/>
        <end position="307"/>
    </location>
</feature>
<evidence type="ECO:0000313" key="9">
    <source>
        <dbReference type="Proteomes" id="UP000253741"/>
    </source>
</evidence>
<feature type="transmembrane region" description="Helical" evidence="6">
    <location>
        <begin position="284"/>
        <end position="305"/>
    </location>
</feature>
<dbReference type="RefSeq" id="WP_114626294.1">
    <property type="nucleotide sequence ID" value="NZ_QQNA01000234.1"/>
</dbReference>
<dbReference type="InterPro" id="IPR003838">
    <property type="entry name" value="ABC3_permease_C"/>
</dbReference>
<feature type="transmembrane region" description="Helical" evidence="6">
    <location>
        <begin position="689"/>
        <end position="715"/>
    </location>
</feature>
<dbReference type="GO" id="GO:0005886">
    <property type="term" value="C:plasma membrane"/>
    <property type="evidence" value="ECO:0007669"/>
    <property type="project" value="UniProtKB-SubCell"/>
</dbReference>
<dbReference type="Pfam" id="PF02687">
    <property type="entry name" value="FtsX"/>
    <property type="match status" value="2"/>
</dbReference>
<feature type="transmembrane region" description="Helical" evidence="6">
    <location>
        <begin position="326"/>
        <end position="344"/>
    </location>
</feature>
<comment type="subcellular location">
    <subcellularLocation>
        <location evidence="1">Cell membrane</location>
        <topology evidence="1">Multi-pass membrane protein</topology>
    </subcellularLocation>
</comment>
<comment type="caution">
    <text evidence="8">The sequence shown here is derived from an EMBL/GenBank/DDBJ whole genome shotgun (WGS) entry which is preliminary data.</text>
</comment>
<evidence type="ECO:0000313" key="8">
    <source>
        <dbReference type="EMBL" id="RDG35309.1"/>
    </source>
</evidence>
<accession>A0A370B4J4</accession>
<name>A0A370B4J4_9ACTN</name>
<keyword evidence="3 6" id="KW-0812">Transmembrane</keyword>
<evidence type="ECO:0000256" key="6">
    <source>
        <dbReference type="SAM" id="Phobius"/>
    </source>
</evidence>
<gene>
    <name evidence="8" type="ORF">DVH02_26005</name>
</gene>
<feature type="transmembrane region" description="Helical" evidence="6">
    <location>
        <begin position="356"/>
        <end position="384"/>
    </location>
</feature>
<feature type="transmembrane region" description="Helical" evidence="6">
    <location>
        <begin position="242"/>
        <end position="264"/>
    </location>
</feature>
<sequence length="764" mass="80656">MGVKFAFSGGREGWVRVLLTGVGVGLGVALLLLATAVPNAMQARSDREYARMGPQFGSEPAKSDNTVLVANVDTEFRGSEIRGRELEPEGLRAPLPPGGRKFPAPGEMLVSPALKELLAAEGSALLRERLPDRVTGTIGESGLIGSAELAFYAGGQNLAEYDTGSNVRRFATFQEDQAPSKEMDPVLLLLVLTVFIVLLMPVGVFIAAAVRFGGERRDRRLAALRLVGADGRMTRRIAAGEALSGAVLGLLFGTGFFLIGRQIAGYVQLFGISLFPSYLNPTPPLALLVVVAVPAAAVVVTLLALRGVIIEPLGVVRTARPARRRLWWRLLLPLGGLGLLAPMIGKGTENGHFNEYMVTGGVVLLLVGITALLPWVVEAVVARLNPGPVSWQLAVRRLQLSSGTAARSVNGITVAVAGAIALHMLFAGVQSDYTKSPGQDHSPARLNASVPKNVSLADARRKLAGTRGVRHAVALSDGTIGVSKREPETSMRLTVGDCAALREVAKLPSCREGEAFVLQGRGGSVAPELAESGRRLSIDPTYEGSEEGTKTVWTVPRGIKQVTPRMDPTGWERTGFLITTKALPAAAVSSLSGQIYLTLDPSVPEGHEIVRNAAAQIHPLVNITTYESSQRSNSYDSIQRGLSVGAACVLALIGASLLVAQLEQLRERKKLLSALVAFGTRRRTLCLSVLWQTAIPVALGLALAAALGLTLGAVLLKMADTTVAVGWTNVLTMTGAGAVVVLAVTALSIPPLLKLMRPDGLRTE</sequence>
<keyword evidence="9" id="KW-1185">Reference proteome</keyword>
<dbReference type="AlphaFoldDB" id="A0A370B4J4"/>
<dbReference type="PANTHER" id="PTHR30287">
    <property type="entry name" value="MEMBRANE COMPONENT OF PREDICTED ABC SUPERFAMILY METABOLITE UPTAKE TRANSPORTER"/>
    <property type="match status" value="1"/>
</dbReference>
<evidence type="ECO:0000256" key="2">
    <source>
        <dbReference type="ARBA" id="ARBA00022475"/>
    </source>
</evidence>